<feature type="transmembrane region" description="Helical" evidence="1">
    <location>
        <begin position="7"/>
        <end position="26"/>
    </location>
</feature>
<dbReference type="EMBL" id="NTWE01000020">
    <property type="protein sequence ID" value="PEW03149.1"/>
    <property type="molecule type" value="Genomic_DNA"/>
</dbReference>
<dbReference type="Proteomes" id="UP000220635">
    <property type="component" value="Unassembled WGS sequence"/>
</dbReference>
<keyword evidence="1" id="KW-0812">Transmembrane</keyword>
<comment type="caution">
    <text evidence="2">The sequence shown here is derived from an EMBL/GenBank/DDBJ whole genome shotgun (WGS) entry which is preliminary data.</text>
</comment>
<sequence>MNFKKRIIFSSLRYVFWSIGLVMYALNKGDTTLSTIFILLGVLTIYIEAYKLDHSKSLKKHYKEVIPIAFILLIFFLPITQTLKILLFLLPLAISYLFALQQIFKEKETV</sequence>
<name>A0A2A8PYP5_BACCE</name>
<dbReference type="AlphaFoldDB" id="A0A2A8PYP5"/>
<evidence type="ECO:0000313" key="3">
    <source>
        <dbReference type="Proteomes" id="UP000220635"/>
    </source>
</evidence>
<gene>
    <name evidence="2" type="ORF">CN425_09665</name>
</gene>
<proteinExistence type="predicted"/>
<keyword evidence="1" id="KW-0472">Membrane</keyword>
<dbReference type="RefSeq" id="WP_001009637.1">
    <property type="nucleotide sequence ID" value="NZ_NTWE01000020.1"/>
</dbReference>
<evidence type="ECO:0000256" key="1">
    <source>
        <dbReference type="SAM" id="Phobius"/>
    </source>
</evidence>
<organism evidence="2 3">
    <name type="scientific">Bacillus cereus</name>
    <dbReference type="NCBI Taxonomy" id="1396"/>
    <lineage>
        <taxon>Bacteria</taxon>
        <taxon>Bacillati</taxon>
        <taxon>Bacillota</taxon>
        <taxon>Bacilli</taxon>
        <taxon>Bacillales</taxon>
        <taxon>Bacillaceae</taxon>
        <taxon>Bacillus</taxon>
        <taxon>Bacillus cereus group</taxon>
    </lineage>
</organism>
<keyword evidence="1" id="KW-1133">Transmembrane helix</keyword>
<dbReference type="OrthoDB" id="9924835at2"/>
<protein>
    <submittedName>
        <fullName evidence="2">Uncharacterized protein</fullName>
    </submittedName>
</protein>
<evidence type="ECO:0000313" key="2">
    <source>
        <dbReference type="EMBL" id="PEW03149.1"/>
    </source>
</evidence>
<feature type="transmembrane region" description="Helical" evidence="1">
    <location>
        <begin position="32"/>
        <end position="50"/>
    </location>
</feature>
<reference evidence="2 3" key="1">
    <citation type="submission" date="2017-09" db="EMBL/GenBank/DDBJ databases">
        <title>Large-scale bioinformatics analysis of Bacillus genomes uncovers conserved roles of natural products in bacterial physiology.</title>
        <authorList>
            <consortium name="Agbiome Team Llc"/>
            <person name="Bleich R.M."/>
            <person name="Grubbs K.J."/>
            <person name="Santa Maria K.C."/>
            <person name="Allen S.E."/>
            <person name="Farag S."/>
            <person name="Shank E.A."/>
            <person name="Bowers A."/>
        </authorList>
    </citation>
    <scope>NUCLEOTIDE SEQUENCE [LARGE SCALE GENOMIC DNA]</scope>
    <source>
        <strain evidence="2 3">AFS010695</strain>
    </source>
</reference>
<accession>A0A2A8PYP5</accession>